<feature type="chain" id="PRO_5016391741" evidence="2">
    <location>
        <begin position="21"/>
        <end position="508"/>
    </location>
</feature>
<accession>A0A316AK77</accession>
<evidence type="ECO:0000256" key="1">
    <source>
        <dbReference type="ARBA" id="ARBA00022801"/>
    </source>
</evidence>
<proteinExistence type="predicted"/>
<dbReference type="EMBL" id="QGDT01000005">
    <property type="protein sequence ID" value="PWJ57991.1"/>
    <property type="molecule type" value="Genomic_DNA"/>
</dbReference>
<dbReference type="Proteomes" id="UP000245880">
    <property type="component" value="Unassembled WGS sequence"/>
</dbReference>
<evidence type="ECO:0000313" key="4">
    <source>
        <dbReference type="EMBL" id="PWJ57991.1"/>
    </source>
</evidence>
<name>A0A316AK77_9BACT</name>
<dbReference type="GO" id="GO:0016798">
    <property type="term" value="F:hydrolase activity, acting on glycosyl bonds"/>
    <property type="evidence" value="ECO:0007669"/>
    <property type="project" value="InterPro"/>
</dbReference>
<dbReference type="InterPro" id="IPR008979">
    <property type="entry name" value="Galactose-bd-like_sf"/>
</dbReference>
<keyword evidence="5" id="KW-1185">Reference proteome</keyword>
<sequence length="508" mass="56917">MKKYKILLIIAVAAFMSACSKEYVEPTSFSDVGWYTSNFREVNYRTNINDFMSFSDLSQNTLTHKWEISEGNYFLEGVITRKDSLLEQFIKKDAGLETSDATVHVYFKKSGMQTVRLRNTFRDSVSFFGLDTMYSVREGDHWVIDKTFNVEVFDTIVPQIEIRTLAGVVIPLSKDTIYVEAGSKLNFVDLTTIGKPDTRKWTIGNKTSTDSVATISFNTLGVVSASFTSSRAALNFPTDFEFLRIPNPIKVVKSSQPFVLTGTIKELENETIQIPFNGEFAPFTGKTDFFEVLVNGKKAKVSSVAPNTADATMLDVKLGERIYRPDVITVSLLEGSGLLSADQRAVTSFSKQPVVMHDVNLLPAATYGFEAGGTGWVPYSTNTAAYEFTTTKAASGNYSLKVELTNGVGGFTSDKAPFSLKNGTTYIYSYKVWIDPTSPAKSLNTWILPNWQQFWTSVATIKTGQWETVTREVKYEGDPNGRYLYIHLPELGTYYFDDFYLVEKEVRP</sequence>
<organism evidence="4 5">
    <name type="scientific">Dyadobacter jejuensis</name>
    <dbReference type="NCBI Taxonomy" id="1082580"/>
    <lineage>
        <taxon>Bacteria</taxon>
        <taxon>Pseudomonadati</taxon>
        <taxon>Bacteroidota</taxon>
        <taxon>Cytophagia</taxon>
        <taxon>Cytophagales</taxon>
        <taxon>Spirosomataceae</taxon>
        <taxon>Dyadobacter</taxon>
    </lineage>
</organism>
<dbReference type="Gene3D" id="2.60.120.260">
    <property type="entry name" value="Galactose-binding domain-like"/>
    <property type="match status" value="1"/>
</dbReference>
<dbReference type="Pfam" id="PF02018">
    <property type="entry name" value="CBM_4_9"/>
    <property type="match status" value="1"/>
</dbReference>
<evidence type="ECO:0000259" key="3">
    <source>
        <dbReference type="Pfam" id="PF02018"/>
    </source>
</evidence>
<evidence type="ECO:0000256" key="2">
    <source>
        <dbReference type="SAM" id="SignalP"/>
    </source>
</evidence>
<dbReference type="InterPro" id="IPR003305">
    <property type="entry name" value="CenC_carb-bd"/>
</dbReference>
<evidence type="ECO:0000313" key="5">
    <source>
        <dbReference type="Proteomes" id="UP000245880"/>
    </source>
</evidence>
<dbReference type="SUPFAM" id="SSF49785">
    <property type="entry name" value="Galactose-binding domain-like"/>
    <property type="match status" value="1"/>
</dbReference>
<feature type="signal peptide" evidence="2">
    <location>
        <begin position="1"/>
        <end position="20"/>
    </location>
</feature>
<dbReference type="OrthoDB" id="9800955at2"/>
<comment type="caution">
    <text evidence="4">The sequence shown here is derived from an EMBL/GenBank/DDBJ whole genome shotgun (WGS) entry which is preliminary data.</text>
</comment>
<dbReference type="PROSITE" id="PS51257">
    <property type="entry name" value="PROKAR_LIPOPROTEIN"/>
    <property type="match status" value="1"/>
</dbReference>
<keyword evidence="2" id="KW-0732">Signal</keyword>
<gene>
    <name evidence="4" type="ORF">CLV98_105171</name>
</gene>
<dbReference type="RefSeq" id="WP_109674590.1">
    <property type="nucleotide sequence ID" value="NZ_QGDT01000005.1"/>
</dbReference>
<protein>
    <submittedName>
        <fullName evidence="4">Carbohydrate binding protein</fullName>
    </submittedName>
</protein>
<dbReference type="AlphaFoldDB" id="A0A316AK77"/>
<feature type="domain" description="CBM-cenC" evidence="3">
    <location>
        <begin position="367"/>
        <end position="489"/>
    </location>
</feature>
<reference evidence="4 5" key="1">
    <citation type="submission" date="2018-03" db="EMBL/GenBank/DDBJ databases">
        <title>Genomic Encyclopedia of Archaeal and Bacterial Type Strains, Phase II (KMG-II): from individual species to whole genera.</title>
        <authorList>
            <person name="Goeker M."/>
        </authorList>
    </citation>
    <scope>NUCLEOTIDE SEQUENCE [LARGE SCALE GENOMIC DNA]</scope>
    <source>
        <strain evidence="4 5">DSM 100346</strain>
    </source>
</reference>
<keyword evidence="1" id="KW-0378">Hydrolase</keyword>